<sequence>MGLSVLLNTLVSIVLGVLLAMYKLLYAYPGPEWVIGFVL</sequence>
<accession>A0A160VS15</accession>
<feature type="transmembrane region" description="Helical" evidence="1">
    <location>
        <begin position="6"/>
        <end position="25"/>
    </location>
</feature>
<organism evidence="2 3">
    <name type="scientific">Thermococcus chitonophagus</name>
    <dbReference type="NCBI Taxonomy" id="54262"/>
    <lineage>
        <taxon>Archaea</taxon>
        <taxon>Methanobacteriati</taxon>
        <taxon>Methanobacteriota</taxon>
        <taxon>Thermococci</taxon>
        <taxon>Thermococcales</taxon>
        <taxon>Thermococcaceae</taxon>
        <taxon>Thermococcus</taxon>
    </lineage>
</organism>
<keyword evidence="1" id="KW-0472">Membrane</keyword>
<dbReference type="STRING" id="54262.CHITON_1064"/>
<evidence type="ECO:0000313" key="2">
    <source>
        <dbReference type="EMBL" id="CUX77843.1"/>
    </source>
</evidence>
<keyword evidence="1" id="KW-1133">Transmembrane helix</keyword>
<evidence type="ECO:0000256" key="1">
    <source>
        <dbReference type="SAM" id="Phobius"/>
    </source>
</evidence>
<dbReference type="EMBL" id="LN999010">
    <property type="protein sequence ID" value="CUX77843.1"/>
    <property type="molecule type" value="Genomic_DNA"/>
</dbReference>
<evidence type="ECO:0000313" key="3">
    <source>
        <dbReference type="Proteomes" id="UP000093069"/>
    </source>
</evidence>
<gene>
    <name evidence="2" type="ORF">CHITON_1064</name>
</gene>
<dbReference type="Proteomes" id="UP000093069">
    <property type="component" value="Chromosome I"/>
</dbReference>
<name>A0A160VS15_9EURY</name>
<dbReference type="KEGG" id="tch:CHITON_1064"/>
<protein>
    <submittedName>
        <fullName evidence="2">Uncharacterized protein</fullName>
    </submittedName>
</protein>
<keyword evidence="1" id="KW-0812">Transmembrane</keyword>
<reference evidence="3" key="1">
    <citation type="submission" date="2016-01" db="EMBL/GenBank/DDBJ databases">
        <authorList>
            <person name="Vorgias C.E."/>
        </authorList>
    </citation>
    <scope>NUCLEOTIDE SEQUENCE [LARGE SCALE GENOMIC DNA]</scope>
</reference>
<dbReference type="AlphaFoldDB" id="A0A160VS15"/>
<proteinExistence type="predicted"/>